<evidence type="ECO:0008006" key="3">
    <source>
        <dbReference type="Google" id="ProtNLM"/>
    </source>
</evidence>
<dbReference type="AlphaFoldDB" id="A0A7Z8K3E1"/>
<gene>
    <name evidence="1" type="ORF">FA014_01865</name>
</gene>
<dbReference type="SUPFAM" id="SSF69279">
    <property type="entry name" value="Phage tail proteins"/>
    <property type="match status" value="1"/>
</dbReference>
<dbReference type="Proteomes" id="UP000308121">
    <property type="component" value="Unassembled WGS sequence"/>
</dbReference>
<comment type="caution">
    <text evidence="1">The sequence shown here is derived from an EMBL/GenBank/DDBJ whole genome shotgun (WGS) entry which is preliminary data.</text>
</comment>
<evidence type="ECO:0000313" key="1">
    <source>
        <dbReference type="EMBL" id="TKR27128.1"/>
    </source>
</evidence>
<sequence length="361" mass="38388">MPWRYVCFAEPAGAYLGEVELSGVRLSRVLSGPGRLTGTVVGDAPAWLRPWECSVWAENPAGQIAGGGLLTSAGGVSGERTVVNVMGIAGYPGGMPWLGPDQALVQVDPLDVVRMIWAHLQSQPGGNLRVAVDPTTSPVRVGTEAEQVEFTTSAGEDVSFEAGPFRLEWWSTTDLGAVIAKLAVETPFDYLEHAAWNSARTGLTHRLQLGWPTIGTRRPDLRLVIGENVIVTPALAGDDDLYASEVLALGAGTGRTRVRAHLTRPTVGVRRVLVHTDSSARTTADLSTAARTDLAWRDGAPLLEQVTVIDHPHAPIAALTPGDQVLVAGDVAGEPVDRWVRITEVDTSPESDRAVLSVVEV</sequence>
<dbReference type="EMBL" id="SZYE01000006">
    <property type="protein sequence ID" value="TKR27128.1"/>
    <property type="molecule type" value="Genomic_DNA"/>
</dbReference>
<evidence type="ECO:0000313" key="2">
    <source>
        <dbReference type="Proteomes" id="UP000308121"/>
    </source>
</evidence>
<reference evidence="1 2" key="1">
    <citation type="submission" date="2019-05" db="EMBL/GenBank/DDBJ databases">
        <title>Genome sequence of Cellulomonas hominis strain CS1.</title>
        <authorList>
            <person name="Belmont J."/>
            <person name="Maclea K.S."/>
        </authorList>
    </citation>
    <scope>NUCLEOTIDE SEQUENCE [LARGE SCALE GENOMIC DNA]</scope>
    <source>
        <strain evidence="1 2">CS1</strain>
    </source>
</reference>
<organism evidence="1 2">
    <name type="scientific">Cellulomonas hominis</name>
    <dbReference type="NCBI Taxonomy" id="156981"/>
    <lineage>
        <taxon>Bacteria</taxon>
        <taxon>Bacillati</taxon>
        <taxon>Actinomycetota</taxon>
        <taxon>Actinomycetes</taxon>
        <taxon>Micrococcales</taxon>
        <taxon>Cellulomonadaceae</taxon>
        <taxon>Cellulomonas</taxon>
    </lineage>
</organism>
<name>A0A7Z8K3E1_9CELL</name>
<dbReference type="OrthoDB" id="3515845at2"/>
<proteinExistence type="predicted"/>
<dbReference type="RefSeq" id="WP_154728016.1">
    <property type="nucleotide sequence ID" value="NZ_SZYE01000006.1"/>
</dbReference>
<accession>A0A7Z8K3E1</accession>
<protein>
    <recommendedName>
        <fullName evidence="3">Phage tail protein</fullName>
    </recommendedName>
</protein>